<dbReference type="NCBIfam" id="NF011983">
    <property type="entry name" value="PRK15446.1-4"/>
    <property type="match status" value="1"/>
</dbReference>
<evidence type="ECO:0000313" key="2">
    <source>
        <dbReference type="EMBL" id="MBB4016636.1"/>
    </source>
</evidence>
<evidence type="ECO:0000313" key="3">
    <source>
        <dbReference type="Proteomes" id="UP000577362"/>
    </source>
</evidence>
<dbReference type="InterPro" id="IPR051781">
    <property type="entry name" value="Metallo-dep_Hydrolase"/>
</dbReference>
<dbReference type="Pfam" id="PF07969">
    <property type="entry name" value="Amidohydro_3"/>
    <property type="match status" value="1"/>
</dbReference>
<comment type="caution">
    <text evidence="2">The sequence shown here is derived from an EMBL/GenBank/DDBJ whole genome shotgun (WGS) entry which is preliminary data.</text>
</comment>
<name>A0A840C0Y3_9HYPH</name>
<dbReference type="Gene3D" id="2.30.40.10">
    <property type="entry name" value="Urease, subunit C, domain 1"/>
    <property type="match status" value="1"/>
</dbReference>
<evidence type="ECO:0000259" key="1">
    <source>
        <dbReference type="Pfam" id="PF07969"/>
    </source>
</evidence>
<dbReference type="GO" id="GO:0019700">
    <property type="term" value="P:organic phosphonate catabolic process"/>
    <property type="evidence" value="ECO:0007669"/>
    <property type="project" value="InterPro"/>
</dbReference>
<sequence>MTATPDSFVIENATLILPDRIVPGGWLAVSDGRIAEFGEGRAPERGIDLAGDYLLPGLVELHTDHLESHYAPRPKVRWHPLAAVMAYDAQIAAAGITTVFDSLRIGSDFDKGSLGEEVWTLADAIKTAVAEGHVRAEHRTHLRCEISSPDVIDQAERYVAEYPVHMMSLMDHTPGQRQFRDIAVWKTYYSGKNGVGDDAMNALMARRLAMHEANAETHRRRLVEIARARGVVLASHDDATPEHVEEAKTDGVAIAEFPTTIEAARGSHAAGIRVMMGGPNIVRGGSHSGSVAAEAVAREGVLDIISSDYVPASLLMAAFDLPRRVPAISLPEAVATVTRNPALATGLADRGALAAGLRADLVCVHMTGAVPVVRQVWREGRRVA</sequence>
<dbReference type="InterPro" id="IPR012696">
    <property type="entry name" value="PhnM"/>
</dbReference>
<proteinExistence type="predicted"/>
<dbReference type="RefSeq" id="WP_183316215.1">
    <property type="nucleotide sequence ID" value="NZ_JACIEN010000001.1"/>
</dbReference>
<dbReference type="Proteomes" id="UP000577362">
    <property type="component" value="Unassembled WGS sequence"/>
</dbReference>
<dbReference type="InterPro" id="IPR013108">
    <property type="entry name" value="Amidohydro_3"/>
</dbReference>
<dbReference type="NCBIfam" id="NF011981">
    <property type="entry name" value="PRK15446.1-2"/>
    <property type="match status" value="1"/>
</dbReference>
<gene>
    <name evidence="2" type="ORF">GGR16_001642</name>
</gene>
<dbReference type="GO" id="GO:0016810">
    <property type="term" value="F:hydrolase activity, acting on carbon-nitrogen (but not peptide) bonds"/>
    <property type="evidence" value="ECO:0007669"/>
    <property type="project" value="InterPro"/>
</dbReference>
<dbReference type="NCBIfam" id="NF011990">
    <property type="entry name" value="PRK15446.2-6"/>
    <property type="match status" value="1"/>
</dbReference>
<protein>
    <submittedName>
        <fullName evidence="2">Alpha-D-ribose 1-methylphosphonate 5-triphosphate diphosphatase</fullName>
        <ecNumber evidence="2">3.6.1.63</ecNumber>
    </submittedName>
</protein>
<dbReference type="PIRSF" id="PIRSF038971">
    <property type="entry name" value="PhnM"/>
    <property type="match status" value="1"/>
</dbReference>
<dbReference type="CDD" id="cd01306">
    <property type="entry name" value="PhnM"/>
    <property type="match status" value="1"/>
</dbReference>
<dbReference type="InterPro" id="IPR011059">
    <property type="entry name" value="Metal-dep_hydrolase_composite"/>
</dbReference>
<keyword evidence="3" id="KW-1185">Reference proteome</keyword>
<organism evidence="2 3">
    <name type="scientific">Chelatococcus caeni</name>
    <dbReference type="NCBI Taxonomy" id="1348468"/>
    <lineage>
        <taxon>Bacteria</taxon>
        <taxon>Pseudomonadati</taxon>
        <taxon>Pseudomonadota</taxon>
        <taxon>Alphaproteobacteria</taxon>
        <taxon>Hyphomicrobiales</taxon>
        <taxon>Chelatococcaceae</taxon>
        <taxon>Chelatococcus</taxon>
    </lineage>
</organism>
<dbReference type="PANTHER" id="PTHR43135:SF3">
    <property type="entry name" value="ALPHA-D-RIBOSE 1-METHYLPHOSPHONATE 5-TRIPHOSPHATE DIPHOSPHATASE"/>
    <property type="match status" value="1"/>
</dbReference>
<dbReference type="AlphaFoldDB" id="A0A840C0Y3"/>
<feature type="domain" description="Amidohydrolase 3" evidence="1">
    <location>
        <begin position="197"/>
        <end position="383"/>
    </location>
</feature>
<dbReference type="InterPro" id="IPR032466">
    <property type="entry name" value="Metal_Hydrolase"/>
</dbReference>
<reference evidence="2 3" key="1">
    <citation type="submission" date="2020-08" db="EMBL/GenBank/DDBJ databases">
        <title>Genomic Encyclopedia of Type Strains, Phase IV (KMG-IV): sequencing the most valuable type-strain genomes for metagenomic binning, comparative biology and taxonomic classification.</title>
        <authorList>
            <person name="Goeker M."/>
        </authorList>
    </citation>
    <scope>NUCLEOTIDE SEQUENCE [LARGE SCALE GENOMIC DNA]</scope>
    <source>
        <strain evidence="2 3">DSM 103737</strain>
    </source>
</reference>
<dbReference type="NCBIfam" id="TIGR02318">
    <property type="entry name" value="phosphono_phnM"/>
    <property type="match status" value="1"/>
</dbReference>
<dbReference type="EC" id="3.6.1.63" evidence="2"/>
<dbReference type="NCBIfam" id="NF011987">
    <property type="entry name" value="PRK15446.2-3"/>
    <property type="match status" value="1"/>
</dbReference>
<dbReference type="PANTHER" id="PTHR43135">
    <property type="entry name" value="ALPHA-D-RIBOSE 1-METHYLPHOSPHONATE 5-TRIPHOSPHATE DIPHOSPHATASE"/>
    <property type="match status" value="1"/>
</dbReference>
<accession>A0A840C0Y3</accession>
<dbReference type="EMBL" id="JACIEN010000001">
    <property type="protein sequence ID" value="MBB4016636.1"/>
    <property type="molecule type" value="Genomic_DNA"/>
</dbReference>
<dbReference type="Gene3D" id="3.20.20.140">
    <property type="entry name" value="Metal-dependent hydrolases"/>
    <property type="match status" value="2"/>
</dbReference>
<keyword evidence="2" id="KW-0378">Hydrolase</keyword>
<dbReference type="SUPFAM" id="SSF51556">
    <property type="entry name" value="Metallo-dependent hydrolases"/>
    <property type="match status" value="1"/>
</dbReference>
<dbReference type="NCBIfam" id="NF011984">
    <property type="entry name" value="PRK15446.1-5"/>
    <property type="match status" value="1"/>
</dbReference>
<dbReference type="SUPFAM" id="SSF51338">
    <property type="entry name" value="Composite domain of metallo-dependent hydrolases"/>
    <property type="match status" value="1"/>
</dbReference>